<protein>
    <submittedName>
        <fullName evidence="7">DNA helicase</fullName>
    </submittedName>
</protein>
<keyword evidence="8" id="KW-1185">Reference proteome</keyword>
<evidence type="ECO:0000256" key="5">
    <source>
        <dbReference type="PROSITE-ProRule" id="PRU00560"/>
    </source>
</evidence>
<dbReference type="InterPro" id="IPR027417">
    <property type="entry name" value="P-loop_NTPase"/>
</dbReference>
<evidence type="ECO:0000256" key="1">
    <source>
        <dbReference type="ARBA" id="ARBA00022741"/>
    </source>
</evidence>
<organism evidence="7 8">
    <name type="scientific">Actinoplanes cyaneus</name>
    <dbReference type="NCBI Taxonomy" id="52696"/>
    <lineage>
        <taxon>Bacteria</taxon>
        <taxon>Bacillati</taxon>
        <taxon>Actinomycetota</taxon>
        <taxon>Actinomycetes</taxon>
        <taxon>Micromonosporales</taxon>
        <taxon>Micromonosporaceae</taxon>
        <taxon>Actinoplanes</taxon>
    </lineage>
</organism>
<keyword evidence="4 5" id="KW-0067">ATP-binding</keyword>
<dbReference type="EMBL" id="BOMH01000002">
    <property type="protein sequence ID" value="GID62433.1"/>
    <property type="molecule type" value="Genomic_DNA"/>
</dbReference>
<dbReference type="AlphaFoldDB" id="A0A919IB88"/>
<gene>
    <name evidence="7" type="ORF">Acy02nite_03140</name>
</gene>
<evidence type="ECO:0000256" key="2">
    <source>
        <dbReference type="ARBA" id="ARBA00022801"/>
    </source>
</evidence>
<dbReference type="GO" id="GO:0005524">
    <property type="term" value="F:ATP binding"/>
    <property type="evidence" value="ECO:0007669"/>
    <property type="project" value="UniProtKB-UniRule"/>
</dbReference>
<feature type="domain" description="UvrD-like helicase ATP-binding" evidence="6">
    <location>
        <begin position="158"/>
        <end position="529"/>
    </location>
</feature>
<keyword evidence="1 5" id="KW-0547">Nucleotide-binding</keyword>
<proteinExistence type="predicted"/>
<accession>A0A919IB88</accession>
<evidence type="ECO:0000313" key="8">
    <source>
        <dbReference type="Proteomes" id="UP000619479"/>
    </source>
</evidence>
<evidence type="ECO:0000313" key="7">
    <source>
        <dbReference type="EMBL" id="GID62433.1"/>
    </source>
</evidence>
<dbReference type="InterPro" id="IPR000212">
    <property type="entry name" value="DNA_helicase_UvrD/REP"/>
</dbReference>
<feature type="binding site" evidence="5">
    <location>
        <begin position="179"/>
        <end position="186"/>
    </location>
    <ligand>
        <name>ATP</name>
        <dbReference type="ChEBI" id="CHEBI:30616"/>
    </ligand>
</feature>
<dbReference type="PANTHER" id="PTHR11070:SF45">
    <property type="entry name" value="DNA 3'-5' HELICASE"/>
    <property type="match status" value="1"/>
</dbReference>
<dbReference type="InterPro" id="IPR014016">
    <property type="entry name" value="UvrD-like_ATP-bd"/>
</dbReference>
<dbReference type="GO" id="GO:0005829">
    <property type="term" value="C:cytosol"/>
    <property type="evidence" value="ECO:0007669"/>
    <property type="project" value="TreeGrafter"/>
</dbReference>
<dbReference type="PROSITE" id="PS51198">
    <property type="entry name" value="UVRD_HELICASE_ATP_BIND"/>
    <property type="match status" value="1"/>
</dbReference>
<dbReference type="GO" id="GO:0043138">
    <property type="term" value="F:3'-5' DNA helicase activity"/>
    <property type="evidence" value="ECO:0007669"/>
    <property type="project" value="TreeGrafter"/>
</dbReference>
<comment type="caution">
    <text evidence="7">The sequence shown here is derived from an EMBL/GenBank/DDBJ whole genome shotgun (WGS) entry which is preliminary data.</text>
</comment>
<dbReference type="Gene3D" id="3.40.50.300">
    <property type="entry name" value="P-loop containing nucleotide triphosphate hydrolases"/>
    <property type="match status" value="3"/>
</dbReference>
<evidence type="ECO:0000256" key="3">
    <source>
        <dbReference type="ARBA" id="ARBA00022806"/>
    </source>
</evidence>
<evidence type="ECO:0000259" key="6">
    <source>
        <dbReference type="PROSITE" id="PS51198"/>
    </source>
</evidence>
<dbReference type="SUPFAM" id="SSF52540">
    <property type="entry name" value="P-loop containing nucleoside triphosphate hydrolases"/>
    <property type="match status" value="1"/>
</dbReference>
<sequence>MLDHARMRVATGAEVAGDRYTAETLGRMLKSHVKELVEEPDGAPYFGRLTFDGTAAAGDHQGQRYHIGRRRITEEQGPPLVIDWRAPVSSLFYRASPGDRRGVAVRRRYGWTPHPPIRLTGFEDEHLDLGEQLGTSSRLLAEEIERPRVGPMRDIVATIQPEQDELVRADLDQSLCVQGGPGTGKTAVGLHRAAYLLYAHRRQLGRTGVLVVGPNPEFLRYIAAVLPALGEVDVQQRTLEELLSEQAPAATDTAGTARLKHDARMAQVLRRALNSLVEPPTDDIVVADGSLRLRVPAAALLREISRIRSEELPYGVGRERFRTRIVALLQRRLEHHGESPNAKWLDRTGRARPVVETLDACWPKVRPAELLTRLLGDATFLRRAADGVLTDPEQAALLWARPPRSFRSAKWSAADLVLLDELAGAIDHPAGFGHLVVDEAQDLSPMQCRALARRSRHGSLTVLGDLAQGTSAWAATSWRDQLTHLGKPDAPVTALTLGFRVPAVVLAYANRLLPVLHADVPAARSVRSDGKLDVREVTDLAVAAKDRVEAALEQEGSIAVIAADGRVAELGALAGDRVTVLPATLAKGLEFDHVIVVEPAEIVDAEPRGLNRLYVVLTRAVSRLDVLHITPRGD</sequence>
<reference evidence="7" key="1">
    <citation type="submission" date="2021-01" db="EMBL/GenBank/DDBJ databases">
        <title>Whole genome shotgun sequence of Actinoplanes cyaneus NBRC 14990.</title>
        <authorList>
            <person name="Komaki H."/>
            <person name="Tamura T."/>
        </authorList>
    </citation>
    <scope>NUCLEOTIDE SEQUENCE</scope>
    <source>
        <strain evidence="7">NBRC 14990</strain>
    </source>
</reference>
<dbReference type="Proteomes" id="UP000619479">
    <property type="component" value="Unassembled WGS sequence"/>
</dbReference>
<name>A0A919IB88_9ACTN</name>
<dbReference type="GO" id="GO:0000725">
    <property type="term" value="P:recombinational repair"/>
    <property type="evidence" value="ECO:0007669"/>
    <property type="project" value="TreeGrafter"/>
</dbReference>
<dbReference type="PANTHER" id="PTHR11070">
    <property type="entry name" value="UVRD / RECB / PCRA DNA HELICASE FAMILY MEMBER"/>
    <property type="match status" value="1"/>
</dbReference>
<keyword evidence="2 5" id="KW-0378">Hydrolase</keyword>
<dbReference type="GO" id="GO:0016787">
    <property type="term" value="F:hydrolase activity"/>
    <property type="evidence" value="ECO:0007669"/>
    <property type="project" value="UniProtKB-UniRule"/>
</dbReference>
<keyword evidence="3 5" id="KW-0347">Helicase</keyword>
<dbReference type="GO" id="GO:0003677">
    <property type="term" value="F:DNA binding"/>
    <property type="evidence" value="ECO:0007669"/>
    <property type="project" value="InterPro"/>
</dbReference>
<evidence type="ECO:0000256" key="4">
    <source>
        <dbReference type="ARBA" id="ARBA00022840"/>
    </source>
</evidence>